<dbReference type="AlphaFoldDB" id="A0A6A6ZKL3"/>
<dbReference type="Pfam" id="PF25000">
    <property type="entry name" value="DUF7779"/>
    <property type="match status" value="1"/>
</dbReference>
<dbReference type="InterPro" id="IPR056681">
    <property type="entry name" value="DUF7779"/>
</dbReference>
<dbReference type="Pfam" id="PF13374">
    <property type="entry name" value="TPR_10"/>
    <property type="match status" value="2"/>
</dbReference>
<dbReference type="InterPro" id="IPR011990">
    <property type="entry name" value="TPR-like_helical_dom_sf"/>
</dbReference>
<dbReference type="SUPFAM" id="SSF48452">
    <property type="entry name" value="TPR-like"/>
    <property type="match status" value="1"/>
</dbReference>
<accession>A0A6A6ZKL3</accession>
<dbReference type="PANTHER" id="PTHR46082">
    <property type="entry name" value="ATP/GTP-BINDING PROTEIN-RELATED"/>
    <property type="match status" value="1"/>
</dbReference>
<dbReference type="InterPro" id="IPR053137">
    <property type="entry name" value="NLR-like"/>
</dbReference>
<keyword evidence="3" id="KW-1185">Reference proteome</keyword>
<evidence type="ECO:0000259" key="1">
    <source>
        <dbReference type="Pfam" id="PF25000"/>
    </source>
</evidence>
<dbReference type="EMBL" id="MU006239">
    <property type="protein sequence ID" value="KAF2820767.1"/>
    <property type="molecule type" value="Genomic_DNA"/>
</dbReference>
<name>A0A6A6ZKL3_9PLEO</name>
<sequence length="350" mass="39919">MTVAGYLIEFRKSNKKRESLLNWDAGELRRDDSASNSVVTTWQMSFEQIRRERRSAADLLSLMSFFNPQGIPESTLRRYSKDAAHVNAAEDEEEANSRFAEDLDTLQAYSLVSITADNDACEMHALVQFCTQVWLSSSGNTEQWEQRFLVLMAQEMPNGEYKNWRKCQQLLPHAEPLYDSEPVSQEAQKAWAQVLTNAAWYLWIKGSYAAAQAVAAKAVITRERVLGLSKNETLTSVAILALVLQDQGKYEDAEKLYQGKYEDAEKLNRRALEGREKELGEHHPDTLTSVYCLAFLLHTLRRYAEATELYQRAYNGYTQQLGPKHPTSIACRNHFAALQREALHARLGKE</sequence>
<proteinExistence type="predicted"/>
<reference evidence="2" key="1">
    <citation type="journal article" date="2020" name="Stud. Mycol.">
        <title>101 Dothideomycetes genomes: a test case for predicting lifestyles and emergence of pathogens.</title>
        <authorList>
            <person name="Haridas S."/>
            <person name="Albert R."/>
            <person name="Binder M."/>
            <person name="Bloem J."/>
            <person name="Labutti K."/>
            <person name="Salamov A."/>
            <person name="Andreopoulos B."/>
            <person name="Baker S."/>
            <person name="Barry K."/>
            <person name="Bills G."/>
            <person name="Bluhm B."/>
            <person name="Cannon C."/>
            <person name="Castanera R."/>
            <person name="Culley D."/>
            <person name="Daum C."/>
            <person name="Ezra D."/>
            <person name="Gonzalez J."/>
            <person name="Henrissat B."/>
            <person name="Kuo A."/>
            <person name="Liang C."/>
            <person name="Lipzen A."/>
            <person name="Lutzoni F."/>
            <person name="Magnuson J."/>
            <person name="Mondo S."/>
            <person name="Nolan M."/>
            <person name="Ohm R."/>
            <person name="Pangilinan J."/>
            <person name="Park H.-J."/>
            <person name="Ramirez L."/>
            <person name="Alfaro M."/>
            <person name="Sun H."/>
            <person name="Tritt A."/>
            <person name="Yoshinaga Y."/>
            <person name="Zwiers L.-H."/>
            <person name="Turgeon B."/>
            <person name="Goodwin S."/>
            <person name="Spatafora J."/>
            <person name="Crous P."/>
            <person name="Grigoriev I."/>
        </authorList>
    </citation>
    <scope>NUCLEOTIDE SEQUENCE</scope>
    <source>
        <strain evidence="2">CBS 113818</strain>
    </source>
</reference>
<protein>
    <recommendedName>
        <fullName evidence="1">DUF7779 domain-containing protein</fullName>
    </recommendedName>
</protein>
<dbReference type="Gene3D" id="1.25.40.10">
    <property type="entry name" value="Tetratricopeptide repeat domain"/>
    <property type="match status" value="2"/>
</dbReference>
<gene>
    <name evidence="2" type="ORF">CC86DRAFT_374108</name>
</gene>
<evidence type="ECO:0000313" key="2">
    <source>
        <dbReference type="EMBL" id="KAF2820767.1"/>
    </source>
</evidence>
<evidence type="ECO:0000313" key="3">
    <source>
        <dbReference type="Proteomes" id="UP000799424"/>
    </source>
</evidence>
<feature type="domain" description="DUF7779" evidence="1">
    <location>
        <begin position="52"/>
        <end position="134"/>
    </location>
</feature>
<organism evidence="2 3">
    <name type="scientific">Ophiobolus disseminans</name>
    <dbReference type="NCBI Taxonomy" id="1469910"/>
    <lineage>
        <taxon>Eukaryota</taxon>
        <taxon>Fungi</taxon>
        <taxon>Dikarya</taxon>
        <taxon>Ascomycota</taxon>
        <taxon>Pezizomycotina</taxon>
        <taxon>Dothideomycetes</taxon>
        <taxon>Pleosporomycetidae</taxon>
        <taxon>Pleosporales</taxon>
        <taxon>Pleosporineae</taxon>
        <taxon>Phaeosphaeriaceae</taxon>
        <taxon>Ophiobolus</taxon>
    </lineage>
</organism>
<dbReference type="PANTHER" id="PTHR46082:SF6">
    <property type="entry name" value="AAA+ ATPASE DOMAIN-CONTAINING PROTEIN-RELATED"/>
    <property type="match status" value="1"/>
</dbReference>
<dbReference type="Proteomes" id="UP000799424">
    <property type="component" value="Unassembled WGS sequence"/>
</dbReference>
<feature type="non-terminal residue" evidence="2">
    <location>
        <position position="350"/>
    </location>
</feature>
<dbReference type="Pfam" id="PF13424">
    <property type="entry name" value="TPR_12"/>
    <property type="match status" value="1"/>
</dbReference>
<dbReference type="OrthoDB" id="20872at2759"/>